<sequence length="456" mass="49038">MQLGKHANILAITTALTACVPFAAMAQGIRINEGGLEGKTQECVTLAEAVEAREEPFDAPSRERIITAINSDDQAECAAIVDQLQTGSTETASQESSETLTEEVDLSEQVEIEGDARVTVPEPDVDVEVPAPNVRVTEQQPQIDVTQEPAQIELRQARPQIEVEIPEIVVRVDIPAPEIYILQPNPDVRISQADPQVEVSQGEPVVSVRQGEPQLNVDIDLDEDSDQSATAQTDENSSEAPVSSDQQSVEGDVETAGAEPQVEIVEAEGQPQMSYESGDPSLSFERAEPRIAVMMAEQPTIEVGTSGEPVITVETPEEREQRRQAQAEQQQDDNNAEEQPASAEGQTDAAQPQSPQGETMTVGDLLDMDVVTSGGEELGAPDAVVEINGQPHLVVADGGFLGIGEKQVPVPIARVSVREDRLVLSDLTEEEIEAANDFDYDSNLELADDQTVNIGQ</sequence>
<feature type="chain" id="PRO_5047096871" evidence="2">
    <location>
        <begin position="27"/>
        <end position="456"/>
    </location>
</feature>
<reference evidence="4 5" key="1">
    <citation type="submission" date="2022-03" db="EMBL/GenBank/DDBJ databases">
        <authorList>
            <person name="He Y."/>
        </authorList>
    </citation>
    <scope>NUCLEOTIDE SEQUENCE [LARGE SCALE GENOMIC DNA]</scope>
    <source>
        <strain evidence="4 5">TK19116</strain>
    </source>
</reference>
<accession>A0ABT1MMK5</accession>
<evidence type="ECO:0000256" key="1">
    <source>
        <dbReference type="SAM" id="MobiDB-lite"/>
    </source>
</evidence>
<dbReference type="InterPro" id="IPR011033">
    <property type="entry name" value="PRC_barrel-like_sf"/>
</dbReference>
<protein>
    <submittedName>
        <fullName evidence="4">PRC-barrel domain-containing protein</fullName>
    </submittedName>
</protein>
<feature type="compositionally biased region" description="Polar residues" evidence="1">
    <location>
        <begin position="344"/>
        <end position="359"/>
    </location>
</feature>
<comment type="caution">
    <text evidence="4">The sequence shown here is derived from an EMBL/GenBank/DDBJ whole genome shotgun (WGS) entry which is preliminary data.</text>
</comment>
<keyword evidence="2" id="KW-0732">Signal</keyword>
<dbReference type="EMBL" id="JAKZEU010000002">
    <property type="protein sequence ID" value="MCQ0969518.1"/>
    <property type="molecule type" value="Genomic_DNA"/>
</dbReference>
<feature type="signal peptide" evidence="2">
    <location>
        <begin position="1"/>
        <end position="26"/>
    </location>
</feature>
<proteinExistence type="predicted"/>
<evidence type="ECO:0000313" key="5">
    <source>
        <dbReference type="Proteomes" id="UP001203945"/>
    </source>
</evidence>
<dbReference type="Pfam" id="PF05239">
    <property type="entry name" value="PRC"/>
    <property type="match status" value="1"/>
</dbReference>
<dbReference type="Proteomes" id="UP001203945">
    <property type="component" value="Unassembled WGS sequence"/>
</dbReference>
<feature type="domain" description="PRC-barrel" evidence="3">
    <location>
        <begin position="360"/>
        <end position="428"/>
    </location>
</feature>
<name>A0ABT1MMK5_9RHOB</name>
<organism evidence="4 5">
    <name type="scientific">Paracoccus albicereus</name>
    <dbReference type="NCBI Taxonomy" id="2922394"/>
    <lineage>
        <taxon>Bacteria</taxon>
        <taxon>Pseudomonadati</taxon>
        <taxon>Pseudomonadota</taxon>
        <taxon>Alphaproteobacteria</taxon>
        <taxon>Rhodobacterales</taxon>
        <taxon>Paracoccaceae</taxon>
        <taxon>Paracoccus</taxon>
    </lineage>
</organism>
<evidence type="ECO:0000313" key="4">
    <source>
        <dbReference type="EMBL" id="MCQ0969518.1"/>
    </source>
</evidence>
<evidence type="ECO:0000256" key="2">
    <source>
        <dbReference type="SAM" id="SignalP"/>
    </source>
</evidence>
<gene>
    <name evidence="4" type="ORF">MLD63_03585</name>
</gene>
<feature type="compositionally biased region" description="Basic and acidic residues" evidence="1">
    <location>
        <begin position="316"/>
        <end position="325"/>
    </location>
</feature>
<feature type="region of interest" description="Disordered" evidence="1">
    <location>
        <begin position="219"/>
        <end position="377"/>
    </location>
</feature>
<dbReference type="Gene3D" id="2.30.30.240">
    <property type="entry name" value="PRC-barrel domain"/>
    <property type="match status" value="1"/>
</dbReference>
<feature type="compositionally biased region" description="Polar residues" evidence="1">
    <location>
        <begin position="227"/>
        <end position="249"/>
    </location>
</feature>
<keyword evidence="5" id="KW-1185">Reference proteome</keyword>
<dbReference type="PROSITE" id="PS51257">
    <property type="entry name" value="PROKAR_LIPOPROTEIN"/>
    <property type="match status" value="1"/>
</dbReference>
<dbReference type="SUPFAM" id="SSF50346">
    <property type="entry name" value="PRC-barrel domain"/>
    <property type="match status" value="1"/>
</dbReference>
<evidence type="ECO:0000259" key="3">
    <source>
        <dbReference type="Pfam" id="PF05239"/>
    </source>
</evidence>
<dbReference type="InterPro" id="IPR027275">
    <property type="entry name" value="PRC-brl_dom"/>
</dbReference>